<dbReference type="PANTHER" id="PTHR46082:SF11">
    <property type="entry name" value="AAA+ ATPASE DOMAIN-CONTAINING PROTEIN-RELATED"/>
    <property type="match status" value="1"/>
</dbReference>
<evidence type="ECO:0000313" key="2">
    <source>
        <dbReference type="Proteomes" id="UP000288859"/>
    </source>
</evidence>
<dbReference type="VEuPathDB" id="FungiDB:PV10_03979"/>
<dbReference type="EMBL" id="NAJM01000066">
    <property type="protein sequence ID" value="RVX66217.1"/>
    <property type="molecule type" value="Genomic_DNA"/>
</dbReference>
<comment type="caution">
    <text evidence="1">The sequence shown here is derived from an EMBL/GenBank/DDBJ whole genome shotgun (WGS) entry which is preliminary data.</text>
</comment>
<protein>
    <recommendedName>
        <fullName evidence="3">Nucleoside phosphorylase domain-containing protein</fullName>
    </recommendedName>
</protein>
<dbReference type="AlphaFoldDB" id="A0A438MRE7"/>
<name>A0A438MRE7_EXOME</name>
<reference evidence="1 2" key="1">
    <citation type="submission" date="2017-03" db="EMBL/GenBank/DDBJ databases">
        <title>Genomes of endolithic fungi from Antarctica.</title>
        <authorList>
            <person name="Coleine C."/>
            <person name="Masonjones S."/>
            <person name="Stajich J.E."/>
        </authorList>
    </citation>
    <scope>NUCLEOTIDE SEQUENCE [LARGE SCALE GENOMIC DNA]</scope>
    <source>
        <strain evidence="1 2">CCFEE 6314</strain>
    </source>
</reference>
<dbReference type="PANTHER" id="PTHR46082">
    <property type="entry name" value="ATP/GTP-BINDING PROTEIN-RELATED"/>
    <property type="match status" value="1"/>
</dbReference>
<dbReference type="InterPro" id="IPR035994">
    <property type="entry name" value="Nucleoside_phosphorylase_sf"/>
</dbReference>
<dbReference type="Gene3D" id="3.40.50.1580">
    <property type="entry name" value="Nucleoside phosphorylase domain"/>
    <property type="match status" value="1"/>
</dbReference>
<gene>
    <name evidence="1" type="ORF">B0A52_10144</name>
</gene>
<proteinExistence type="predicted"/>
<accession>A0A438MRE7</accession>
<organism evidence="1 2">
    <name type="scientific">Exophiala mesophila</name>
    <name type="common">Black yeast-like fungus</name>
    <dbReference type="NCBI Taxonomy" id="212818"/>
    <lineage>
        <taxon>Eukaryota</taxon>
        <taxon>Fungi</taxon>
        <taxon>Dikarya</taxon>
        <taxon>Ascomycota</taxon>
        <taxon>Pezizomycotina</taxon>
        <taxon>Eurotiomycetes</taxon>
        <taxon>Chaetothyriomycetidae</taxon>
        <taxon>Chaetothyriales</taxon>
        <taxon>Herpotrichiellaceae</taxon>
        <taxon>Exophiala</taxon>
    </lineage>
</organism>
<dbReference type="GO" id="GO:0003824">
    <property type="term" value="F:catalytic activity"/>
    <property type="evidence" value="ECO:0007669"/>
    <property type="project" value="InterPro"/>
</dbReference>
<dbReference type="InterPro" id="IPR053137">
    <property type="entry name" value="NLR-like"/>
</dbReference>
<evidence type="ECO:0000313" key="1">
    <source>
        <dbReference type="EMBL" id="RVX66217.1"/>
    </source>
</evidence>
<dbReference type="SUPFAM" id="SSF53167">
    <property type="entry name" value="Purine and uridine phosphorylases"/>
    <property type="match status" value="1"/>
</dbReference>
<dbReference type="GO" id="GO:0009116">
    <property type="term" value="P:nucleoside metabolic process"/>
    <property type="evidence" value="ECO:0007669"/>
    <property type="project" value="InterPro"/>
</dbReference>
<dbReference type="Proteomes" id="UP000288859">
    <property type="component" value="Unassembled WGS sequence"/>
</dbReference>
<evidence type="ECO:0008006" key="3">
    <source>
        <dbReference type="Google" id="ProtNLM"/>
    </source>
</evidence>
<sequence length="472" mass="54609">MLAERAENLDRVDNEPFIHYGTIASGNQLIRDAKMRNKIARERNVLCFEMEASGLMTSYPCLVIRGISDYADTHKNDTWKYYAAANAAAYAKLLLQHVRGLQEEPRNPIARGDVEVDRRFLKGSRSRSDTDRLPLALEAVTLDESRSLRSGSSKSSRNLWERDNDHVYVSSSQQARRQGEDMSFPFRKNGRGSYDGLKEHNSSTEGAMVRYENDLCERLARTDQLVRCQAYYLILNNAGSLRQWLVSDGVMQSFGGNGCRRSARVMDLIWLLAVRYFQSSWKMRHCVVRLDVGMLEPCRNDEEAERAAWLSLTKQLERNLAQHHPRSRLLGGSTVRDDRGKMAVIERFAQLIDDEVWSARRLVFIINLHQRDMYSRPNLWQDLVTRMLWFAHVEYAPEGKGCIQPLGRYKMFVTSHAPGSWNPFEPDNHIYYHEATFGPTWDSSIEALDKKFREVLRNYQESPVTMHWLMLA</sequence>
<dbReference type="OrthoDB" id="1577640at2759"/>